<dbReference type="Gene3D" id="2.130.10.10">
    <property type="entry name" value="YVTN repeat-like/Quinoprotein amine dehydrogenase"/>
    <property type="match status" value="3"/>
</dbReference>
<dbReference type="Proteomes" id="UP000325902">
    <property type="component" value="Unassembled WGS sequence"/>
</dbReference>
<dbReference type="GO" id="GO:0005634">
    <property type="term" value="C:nucleus"/>
    <property type="evidence" value="ECO:0007669"/>
    <property type="project" value="TreeGrafter"/>
</dbReference>
<evidence type="ECO:0000256" key="3">
    <source>
        <dbReference type="ARBA" id="ARBA00038415"/>
    </source>
</evidence>
<comment type="function">
    <text evidence="5">Involved in mitochondrial fission. Acts as an adapter protein required to form mitochondrial fission complexes. Formation of these complexes is required to promote constriction and fission of the mitochondrial compartment at a late step in mitochondrial division.</text>
</comment>
<keyword evidence="9" id="KW-1185">Reference proteome</keyword>
<dbReference type="PROSITE" id="PS00678">
    <property type="entry name" value="WD_REPEATS_1"/>
    <property type="match status" value="5"/>
</dbReference>
<evidence type="ECO:0000259" key="7">
    <source>
        <dbReference type="PROSITE" id="PS50927"/>
    </source>
</evidence>
<dbReference type="SMART" id="SM00320">
    <property type="entry name" value="WD40"/>
    <property type="match status" value="5"/>
</dbReference>
<comment type="caution">
    <text evidence="8">The sequence shown here is derived from an EMBL/GenBank/DDBJ whole genome shotgun (WGS) entry which is preliminary data.</text>
</comment>
<evidence type="ECO:0000256" key="4">
    <source>
        <dbReference type="ARBA" id="ARBA00039789"/>
    </source>
</evidence>
<dbReference type="PANTHER" id="PTHR22847">
    <property type="entry name" value="WD40 REPEAT PROTEIN"/>
    <property type="match status" value="1"/>
</dbReference>
<feature type="repeat" description="WD" evidence="6">
    <location>
        <begin position="267"/>
        <end position="308"/>
    </location>
</feature>
<evidence type="ECO:0000256" key="6">
    <source>
        <dbReference type="PROSITE-ProRule" id="PRU00221"/>
    </source>
</evidence>
<dbReference type="InterPro" id="IPR015943">
    <property type="entry name" value="WD40/YVTN_repeat-like_dom_sf"/>
</dbReference>
<dbReference type="GO" id="GO:1990234">
    <property type="term" value="C:transferase complex"/>
    <property type="evidence" value="ECO:0007669"/>
    <property type="project" value="UniProtKB-ARBA"/>
</dbReference>
<dbReference type="InterPro" id="IPR036322">
    <property type="entry name" value="WD40_repeat_dom_sf"/>
</dbReference>
<dbReference type="InterPro" id="IPR001680">
    <property type="entry name" value="WD40_rpt"/>
</dbReference>
<keyword evidence="1 6" id="KW-0853">WD repeat</keyword>
<dbReference type="OrthoDB" id="538223at2759"/>
<accession>A0A5N5CTD7</accession>
<dbReference type="PRINTS" id="PR00320">
    <property type="entry name" value="GPROTEINBRPT"/>
</dbReference>
<organism evidence="8 9">
    <name type="scientific">Lasiodiplodia theobromae</name>
    <dbReference type="NCBI Taxonomy" id="45133"/>
    <lineage>
        <taxon>Eukaryota</taxon>
        <taxon>Fungi</taxon>
        <taxon>Dikarya</taxon>
        <taxon>Ascomycota</taxon>
        <taxon>Pezizomycotina</taxon>
        <taxon>Dothideomycetes</taxon>
        <taxon>Dothideomycetes incertae sedis</taxon>
        <taxon>Botryosphaeriales</taxon>
        <taxon>Botryosphaeriaceae</taxon>
        <taxon>Lasiodiplodia</taxon>
    </lineage>
</organism>
<dbReference type="SUPFAM" id="SSF50978">
    <property type="entry name" value="WD40 repeat-like"/>
    <property type="match status" value="1"/>
</dbReference>
<feature type="repeat" description="WD" evidence="6">
    <location>
        <begin position="351"/>
        <end position="392"/>
    </location>
</feature>
<reference evidence="8 9" key="1">
    <citation type="journal article" date="2019" name="Sci. Rep.">
        <title>A multi-omics analysis of the grapevine pathogen Lasiodiplodia theobromae reveals that temperature affects the expression of virulence- and pathogenicity-related genes.</title>
        <authorList>
            <person name="Felix C."/>
            <person name="Meneses R."/>
            <person name="Goncalves M.F.M."/>
            <person name="Tilleman L."/>
            <person name="Duarte A.S."/>
            <person name="Jorrin-Novo J.V."/>
            <person name="Van de Peer Y."/>
            <person name="Deforce D."/>
            <person name="Van Nieuwerburgh F."/>
            <person name="Esteves A.C."/>
            <person name="Alves A."/>
        </authorList>
    </citation>
    <scope>NUCLEOTIDE SEQUENCE [LARGE SCALE GENOMIC DNA]</scope>
    <source>
        <strain evidence="8 9">LA-SOL3</strain>
    </source>
</reference>
<protein>
    <recommendedName>
        <fullName evidence="4">Mitochondrial division protein 1</fullName>
    </recommendedName>
</protein>
<dbReference type="CDD" id="cd00200">
    <property type="entry name" value="WD40"/>
    <property type="match status" value="1"/>
</dbReference>
<gene>
    <name evidence="8" type="primary">HET-E1_1</name>
    <name evidence="8" type="ORF">DBV05_g12711</name>
</gene>
<evidence type="ECO:0000256" key="2">
    <source>
        <dbReference type="ARBA" id="ARBA00022737"/>
    </source>
</evidence>
<dbReference type="InterPro" id="IPR020472">
    <property type="entry name" value="WD40_PAC1"/>
</dbReference>
<dbReference type="Pfam" id="PF00400">
    <property type="entry name" value="WD40"/>
    <property type="match status" value="5"/>
</dbReference>
<dbReference type="InterPro" id="IPR019775">
    <property type="entry name" value="WD40_repeat_CS"/>
</dbReference>
<proteinExistence type="inferred from homology"/>
<dbReference type="PROSITE" id="PS50927">
    <property type="entry name" value="BULB_LECTIN"/>
    <property type="match status" value="1"/>
</dbReference>
<comment type="similarity">
    <text evidence="3">Belongs to the WD repeat MDV1/CAF4 family.</text>
</comment>
<feature type="repeat" description="WD" evidence="6">
    <location>
        <begin position="225"/>
        <end position="266"/>
    </location>
</feature>
<dbReference type="InterPro" id="IPR001480">
    <property type="entry name" value="Bulb-type_lectin_dom"/>
</dbReference>
<keyword evidence="2" id="KW-0677">Repeat</keyword>
<dbReference type="EMBL" id="VCHE01000333">
    <property type="protein sequence ID" value="KAB2568608.1"/>
    <property type="molecule type" value="Genomic_DNA"/>
</dbReference>
<feature type="domain" description="Bulb-type lectin" evidence="7">
    <location>
        <begin position="208"/>
        <end position="342"/>
    </location>
</feature>
<feature type="non-terminal residue" evidence="8">
    <location>
        <position position="405"/>
    </location>
</feature>
<sequence length="405" mass="44036">MESMSFIRNRVNADLELNEPRVSNGVANFIKNKVQELAEAKYFSDEILENVKSTLLKKAEGTFLWVSLACRELEESDPWDIEDVLAEIPSGLEPLYNRMIDKIDQLSSKRDRGTTTLCKSVLILASIARRNLRLDEIPTLAALPEDKFTPVDNIRKVFQIDIPDWINNVGPVDPDWDFEAQVLEGHSDSVNSVVFSPDGSLVASASFDNTVRLWETATGSQRAVLEGHSDSVRSVVFSPDGSLVASASDDNTVRLWEAATGSQRAVLEGHSGSVRSVVFSPDGSLVASASSDNTVRLWEAATGSQRAVLEGHSDSVRSVVFSPDGSLVASASDDNTVRLWETATGSQRAVLEGHSGWVRSVVFSPDGSLVASASDDKTVRLWEAATGSQRAVLEGHSDWVISVVF</sequence>
<dbReference type="AlphaFoldDB" id="A0A5N5CTD7"/>
<evidence type="ECO:0000313" key="9">
    <source>
        <dbReference type="Proteomes" id="UP000325902"/>
    </source>
</evidence>
<feature type="repeat" description="WD" evidence="6">
    <location>
        <begin position="309"/>
        <end position="350"/>
    </location>
</feature>
<dbReference type="PANTHER" id="PTHR22847:SF637">
    <property type="entry name" value="WD REPEAT DOMAIN 5B"/>
    <property type="match status" value="1"/>
</dbReference>
<evidence type="ECO:0000313" key="8">
    <source>
        <dbReference type="EMBL" id="KAB2568608.1"/>
    </source>
</evidence>
<evidence type="ECO:0000256" key="5">
    <source>
        <dbReference type="ARBA" id="ARBA00043913"/>
    </source>
</evidence>
<dbReference type="PROSITE" id="PS50082">
    <property type="entry name" value="WD_REPEATS_2"/>
    <property type="match status" value="5"/>
</dbReference>
<feature type="repeat" description="WD" evidence="6">
    <location>
        <begin position="183"/>
        <end position="224"/>
    </location>
</feature>
<dbReference type="PROSITE" id="PS50294">
    <property type="entry name" value="WD_REPEATS_REGION"/>
    <property type="match status" value="5"/>
</dbReference>
<evidence type="ECO:0000256" key="1">
    <source>
        <dbReference type="ARBA" id="ARBA00022574"/>
    </source>
</evidence>
<name>A0A5N5CTD7_9PEZI</name>